<dbReference type="KEGG" id="cgrn:4412665_01726"/>
<accession>A0A239WXJ6</accession>
<feature type="binding site" evidence="1">
    <location>
        <position position="49"/>
    </location>
    <ligand>
        <name>Mg(2+)</name>
        <dbReference type="ChEBI" id="CHEBI:18420"/>
    </ligand>
</feature>
<comment type="function">
    <text evidence="1">Catalyzes a mechanistically unusual reaction, the ATP-dependent insertion of CO2 between the N7 and N8 nitrogen atoms of 7,8-diaminopelargonic acid (DAPA, also called 7,8-diammoniononanoate) to form a ureido ring.</text>
</comment>
<dbReference type="Proteomes" id="UP000215332">
    <property type="component" value="Chromosome 1"/>
</dbReference>
<keyword evidence="1" id="KW-0547">Nucleotide-binding</keyword>
<feature type="binding site" evidence="1">
    <location>
        <position position="16"/>
    </location>
    <ligand>
        <name>Mg(2+)</name>
        <dbReference type="ChEBI" id="CHEBI:18420"/>
    </ligand>
</feature>
<dbReference type="GO" id="GO:0005524">
    <property type="term" value="F:ATP binding"/>
    <property type="evidence" value="ECO:0007669"/>
    <property type="project" value="UniProtKB-UniRule"/>
</dbReference>
<evidence type="ECO:0000256" key="1">
    <source>
        <dbReference type="HAMAP-Rule" id="MF_00336"/>
    </source>
</evidence>
<dbReference type="PANTHER" id="PTHR43210:SF5">
    <property type="entry name" value="DETHIOBIOTIN SYNTHETASE"/>
    <property type="match status" value="1"/>
</dbReference>
<keyword evidence="1" id="KW-0479">Metal-binding</keyword>
<dbReference type="UniPathway" id="UPA00078">
    <property type="reaction ID" value="UER00161"/>
</dbReference>
<dbReference type="NCBIfam" id="TIGR00347">
    <property type="entry name" value="bioD"/>
    <property type="match status" value="1"/>
</dbReference>
<dbReference type="Pfam" id="PF13500">
    <property type="entry name" value="AAA_26"/>
    <property type="match status" value="1"/>
</dbReference>
<proteinExistence type="inferred from homology"/>
<comment type="subcellular location">
    <subcellularLocation>
        <location evidence="1">Cytoplasm</location>
    </subcellularLocation>
</comment>
<comment type="pathway">
    <text evidence="1">Cofactor biosynthesis; biotin biosynthesis; biotin from 7,8-diaminononanoate: step 1/2.</text>
</comment>
<evidence type="ECO:0000313" key="2">
    <source>
        <dbReference type="EMBL" id="SNV39231.1"/>
    </source>
</evidence>
<keyword evidence="1" id="KW-0460">Magnesium</keyword>
<dbReference type="GO" id="GO:0004141">
    <property type="term" value="F:dethiobiotin synthase activity"/>
    <property type="evidence" value="ECO:0007669"/>
    <property type="project" value="UniProtKB-UniRule"/>
</dbReference>
<sequence length="225" mass="23505">MAIVVITGTNTDVGKTYTTASVARSAIEQGARVTVCKPAQTGEPAGSGDLSTVQKLLGADAVHDYVEFARYPEPLAPNISARRAGMAQLDLDETVRRIRELDAPGELVLVEGAGGLLVRIADEWTIADLAAKLCAPILVVTSTGLGSLNCAELTVEAAQRRGITVLGLIGGIYPDDPDLVTRLNVEEFEEVCGVPLLGLVPQGQAALADDSRVVQMLSGLLATTK</sequence>
<dbReference type="InterPro" id="IPR027417">
    <property type="entry name" value="P-loop_NTPase"/>
</dbReference>
<dbReference type="AlphaFoldDB" id="A0A239WXJ6"/>
<keyword evidence="1" id="KW-0093">Biotin biosynthesis</keyword>
<keyword evidence="1" id="KW-0067">ATP-binding</keyword>
<dbReference type="HAMAP" id="MF_00336">
    <property type="entry name" value="BioD"/>
    <property type="match status" value="1"/>
</dbReference>
<protein>
    <recommendedName>
        <fullName evidence="1">ATP-dependent dethiobiotin synthetase BioD</fullName>
        <ecNumber evidence="1">6.3.3.3</ecNumber>
    </recommendedName>
    <alternativeName>
        <fullName evidence="1">DTB synthetase</fullName>
        <shortName evidence="1">DTBS</shortName>
    </alternativeName>
    <alternativeName>
        <fullName evidence="1">Dethiobiotin synthase</fullName>
    </alternativeName>
</protein>
<comment type="catalytic activity">
    <reaction evidence="1">
        <text>(7R,8S)-7,8-diammoniononanoate + CO2 + ATP = (4R,5S)-dethiobiotin + ADP + phosphate + 3 H(+)</text>
        <dbReference type="Rhea" id="RHEA:15805"/>
        <dbReference type="ChEBI" id="CHEBI:15378"/>
        <dbReference type="ChEBI" id="CHEBI:16526"/>
        <dbReference type="ChEBI" id="CHEBI:30616"/>
        <dbReference type="ChEBI" id="CHEBI:43474"/>
        <dbReference type="ChEBI" id="CHEBI:149469"/>
        <dbReference type="ChEBI" id="CHEBI:149473"/>
        <dbReference type="ChEBI" id="CHEBI:456216"/>
        <dbReference type="EC" id="6.3.3.3"/>
    </reaction>
</comment>
<feature type="binding site" evidence="1">
    <location>
        <position position="49"/>
    </location>
    <ligand>
        <name>ATP</name>
        <dbReference type="ChEBI" id="CHEBI:30616"/>
    </ligand>
</feature>
<comment type="caution">
    <text evidence="1">Lacks conserved residue(s) required for the propagation of feature annotation.</text>
</comment>
<dbReference type="RefSeq" id="WP_021104370.1">
    <property type="nucleotide sequence ID" value="NZ_LT906441.1"/>
</dbReference>
<feature type="binding site" evidence="1">
    <location>
        <begin position="12"/>
        <end position="17"/>
    </location>
    <ligand>
        <name>ATP</name>
        <dbReference type="ChEBI" id="CHEBI:30616"/>
    </ligand>
</feature>
<name>A0A239WXJ6_9ACTN</name>
<dbReference type="CDD" id="cd03109">
    <property type="entry name" value="DTBS"/>
    <property type="match status" value="1"/>
</dbReference>
<dbReference type="EC" id="6.3.3.3" evidence="1"/>
<dbReference type="Gene3D" id="3.40.50.300">
    <property type="entry name" value="P-loop containing nucleotide triphosphate hydrolases"/>
    <property type="match status" value="1"/>
</dbReference>
<dbReference type="PANTHER" id="PTHR43210">
    <property type="entry name" value="DETHIOBIOTIN SYNTHETASE"/>
    <property type="match status" value="1"/>
</dbReference>
<comment type="cofactor">
    <cofactor evidence="1">
        <name>Mg(2+)</name>
        <dbReference type="ChEBI" id="CHEBI:18420"/>
    </cofactor>
</comment>
<comment type="similarity">
    <text evidence="1">Belongs to the dethiobiotin synthetase family.</text>
</comment>
<feature type="active site" evidence="1">
    <location>
        <position position="37"/>
    </location>
</feature>
<evidence type="ECO:0000313" key="3">
    <source>
        <dbReference type="Proteomes" id="UP000215332"/>
    </source>
</evidence>
<reference evidence="2 3" key="1">
    <citation type="submission" date="2017-06" db="EMBL/GenBank/DDBJ databases">
        <authorList>
            <consortium name="Pathogen Informatics"/>
        </authorList>
    </citation>
    <scope>NUCLEOTIDE SEQUENCE [LARGE SCALE GENOMIC DNA]</scope>
    <source>
        <strain evidence="2 3">NCTC11865</strain>
    </source>
</reference>
<feature type="binding site" evidence="1">
    <location>
        <begin position="201"/>
        <end position="203"/>
    </location>
    <ligand>
        <name>ATP</name>
        <dbReference type="ChEBI" id="CHEBI:30616"/>
    </ligand>
</feature>
<feature type="binding site" evidence="1">
    <location>
        <position position="41"/>
    </location>
    <ligand>
        <name>substrate</name>
    </ligand>
</feature>
<dbReference type="PIRSF" id="PIRSF006755">
    <property type="entry name" value="DTB_synth"/>
    <property type="match status" value="1"/>
</dbReference>
<dbReference type="InterPro" id="IPR004472">
    <property type="entry name" value="DTB_synth_BioD"/>
</dbReference>
<feature type="binding site" evidence="1">
    <location>
        <begin position="111"/>
        <end position="114"/>
    </location>
    <ligand>
        <name>ATP</name>
        <dbReference type="ChEBI" id="CHEBI:30616"/>
    </ligand>
</feature>
<comment type="subunit">
    <text evidence="1">Homodimer.</text>
</comment>
<dbReference type="SUPFAM" id="SSF52540">
    <property type="entry name" value="P-loop containing nucleoside triphosphate hydrolases"/>
    <property type="match status" value="1"/>
</dbReference>
<dbReference type="GO" id="GO:0000287">
    <property type="term" value="F:magnesium ion binding"/>
    <property type="evidence" value="ECO:0007669"/>
    <property type="project" value="UniProtKB-UniRule"/>
</dbReference>
<dbReference type="GO" id="GO:0005829">
    <property type="term" value="C:cytosol"/>
    <property type="evidence" value="ECO:0007669"/>
    <property type="project" value="TreeGrafter"/>
</dbReference>
<dbReference type="GO" id="GO:0009102">
    <property type="term" value="P:biotin biosynthetic process"/>
    <property type="evidence" value="ECO:0007669"/>
    <property type="project" value="UniProtKB-UniRule"/>
</dbReference>
<dbReference type="EMBL" id="LT906441">
    <property type="protein sequence ID" value="SNV39231.1"/>
    <property type="molecule type" value="Genomic_DNA"/>
</dbReference>
<gene>
    <name evidence="1 2" type="primary">bioD</name>
    <name evidence="2" type="ORF">SAMEA4412665_01726</name>
</gene>
<keyword evidence="1" id="KW-0963">Cytoplasm</keyword>
<keyword evidence="1 2" id="KW-0436">Ligase</keyword>
<dbReference type="eggNOG" id="COG0132">
    <property type="taxonomic scope" value="Bacteria"/>
</dbReference>
<feature type="binding site" evidence="1">
    <location>
        <position position="111"/>
    </location>
    <ligand>
        <name>Mg(2+)</name>
        <dbReference type="ChEBI" id="CHEBI:18420"/>
    </ligand>
</feature>
<organism evidence="2 3">
    <name type="scientific">Cutibacterium granulosum</name>
    <dbReference type="NCBI Taxonomy" id="33011"/>
    <lineage>
        <taxon>Bacteria</taxon>
        <taxon>Bacillati</taxon>
        <taxon>Actinomycetota</taxon>
        <taxon>Actinomycetes</taxon>
        <taxon>Propionibacteriales</taxon>
        <taxon>Propionibacteriaceae</taxon>
        <taxon>Cutibacterium</taxon>
    </lineage>
</organism>